<feature type="transmembrane region" description="Helical" evidence="6">
    <location>
        <begin position="273"/>
        <end position="292"/>
    </location>
</feature>
<reference evidence="9" key="5">
    <citation type="submission" date="2018-04" db="UniProtKB">
        <authorList>
            <consortium name="EnsemblFungi"/>
        </authorList>
    </citation>
    <scope>IDENTIFICATION</scope>
    <source>
        <strain evidence="9">R3-111a-1</strain>
    </source>
</reference>
<feature type="transmembrane region" description="Helical" evidence="6">
    <location>
        <begin position="342"/>
        <end position="363"/>
    </location>
</feature>
<accession>J3P5U7</accession>
<evidence type="ECO:0000313" key="10">
    <source>
        <dbReference type="Proteomes" id="UP000006039"/>
    </source>
</evidence>
<dbReference type="GO" id="GO:0005886">
    <property type="term" value="C:plasma membrane"/>
    <property type="evidence" value="ECO:0007669"/>
    <property type="project" value="TreeGrafter"/>
</dbReference>
<evidence type="ECO:0000256" key="3">
    <source>
        <dbReference type="ARBA" id="ARBA00022989"/>
    </source>
</evidence>
<sequence length="585" mass="63434">MANETPDTRGAADIEKIENSSQTRQASLPDDSPQKPDSVSADAQVGVQAVEATTIVWGKWHLVGAYGIIWLIYFITSTQEVVLRTVQPFITSTFSAHPLTATTTVMSSIFGGLSKLVIAKILDTWGRPQGLTLTLAIWVVGIAMMAASRGVEMYATAMVFSTVGAQGVSYCLTVFIADTSSLRNRGLMLAFATSPYIVTTWLGGPWADSVLAGPGWRWGVGTFAILTPAVVLPLSGLFLWNQRRARRFGLIPPRSRRLPGLADVRTYCVDVDLLGILLLAAGMALTLLALNIYQLQAERWRSPLIVSFLVCGPLLLAAFAVWEARWAPVKFIPMHLLTDRTVFFAGVTVLFVFFSSAVWGSWFTSMLLVAFNQRVSTTTYITNIYRTGSCLSALAIGYLIRRSGRFRWVALWFALPLTMLGVGLMIRFRTPEAADSVGGVVATQVLVALAGGPLVVAAEMAMMAPLDHQHVAAIIAILDLFGGLGTALGSTVATAIWAAVFPGALARRLPAAMLPSADRIYSSIYFQLGYPWGSPTRMAIAWAYADAQQYMLIASVCLLAVAWLAVLPWRDIRVDEVKQTKGNVV</sequence>
<feature type="region of interest" description="Disordered" evidence="5">
    <location>
        <begin position="1"/>
        <end position="41"/>
    </location>
</feature>
<feature type="transmembrane region" description="Helical" evidence="6">
    <location>
        <begin position="187"/>
        <end position="206"/>
    </location>
</feature>
<evidence type="ECO:0000256" key="1">
    <source>
        <dbReference type="ARBA" id="ARBA00004141"/>
    </source>
</evidence>
<dbReference type="HOGENOM" id="CLU_012970_1_0_1"/>
<dbReference type="Pfam" id="PF07690">
    <property type="entry name" value="MFS_1"/>
    <property type="match status" value="1"/>
</dbReference>
<evidence type="ECO:0000256" key="6">
    <source>
        <dbReference type="SAM" id="Phobius"/>
    </source>
</evidence>
<dbReference type="eggNOG" id="KOG0254">
    <property type="taxonomic scope" value="Eukaryota"/>
</dbReference>
<evidence type="ECO:0000256" key="4">
    <source>
        <dbReference type="ARBA" id="ARBA00023136"/>
    </source>
</evidence>
<dbReference type="PANTHER" id="PTHR23501">
    <property type="entry name" value="MAJOR FACILITATOR SUPERFAMILY"/>
    <property type="match status" value="1"/>
</dbReference>
<dbReference type="InterPro" id="IPR020846">
    <property type="entry name" value="MFS_dom"/>
</dbReference>
<evidence type="ECO:0000313" key="8">
    <source>
        <dbReference type="EMBL" id="EJT75049.1"/>
    </source>
</evidence>
<dbReference type="SUPFAM" id="SSF103473">
    <property type="entry name" value="MFS general substrate transporter"/>
    <property type="match status" value="1"/>
</dbReference>
<feature type="compositionally biased region" description="Basic and acidic residues" evidence="5">
    <location>
        <begin position="1"/>
        <end position="18"/>
    </location>
</feature>
<feature type="transmembrane region" description="Helical" evidence="6">
    <location>
        <begin position="383"/>
        <end position="401"/>
    </location>
</feature>
<dbReference type="Gene3D" id="1.20.1250.20">
    <property type="entry name" value="MFS general substrate transporter like domains"/>
    <property type="match status" value="1"/>
</dbReference>
<dbReference type="GeneID" id="20349345"/>
<feature type="transmembrane region" description="Helical" evidence="6">
    <location>
        <begin position="550"/>
        <end position="569"/>
    </location>
</feature>
<evidence type="ECO:0000313" key="9">
    <source>
        <dbReference type="EnsemblFungi" id="EJT75049"/>
    </source>
</evidence>
<reference evidence="9" key="4">
    <citation type="journal article" date="2015" name="G3 (Bethesda)">
        <title>Genome sequences of three phytopathogenic species of the Magnaporthaceae family of fungi.</title>
        <authorList>
            <person name="Okagaki L.H."/>
            <person name="Nunes C.C."/>
            <person name="Sailsbery J."/>
            <person name="Clay B."/>
            <person name="Brown D."/>
            <person name="John T."/>
            <person name="Oh Y."/>
            <person name="Young N."/>
            <person name="Fitzgerald M."/>
            <person name="Haas B.J."/>
            <person name="Zeng Q."/>
            <person name="Young S."/>
            <person name="Adiconis X."/>
            <person name="Fan L."/>
            <person name="Levin J.Z."/>
            <person name="Mitchell T.K."/>
            <person name="Okubara P.A."/>
            <person name="Farman M.L."/>
            <person name="Kohn L.M."/>
            <person name="Birren B."/>
            <person name="Ma L.-J."/>
            <person name="Dean R.A."/>
        </authorList>
    </citation>
    <scope>NUCLEOTIDE SEQUENCE</scope>
    <source>
        <strain evidence="9">R3-111a-1</strain>
    </source>
</reference>
<feature type="transmembrane region" description="Helical" evidence="6">
    <location>
        <begin position="473"/>
        <end position="500"/>
    </location>
</feature>
<name>J3P5U7_GAET3</name>
<protein>
    <recommendedName>
        <fullName evidence="7">Major facilitator superfamily (MFS) profile domain-containing protein</fullName>
    </recommendedName>
</protein>
<feature type="transmembrane region" description="Helical" evidence="6">
    <location>
        <begin position="218"/>
        <end position="240"/>
    </location>
</feature>
<dbReference type="RefSeq" id="XP_009224993.1">
    <property type="nucleotide sequence ID" value="XM_009226729.1"/>
</dbReference>
<feature type="transmembrane region" description="Helical" evidence="6">
    <location>
        <begin position="130"/>
        <end position="147"/>
    </location>
</feature>
<evidence type="ECO:0000256" key="2">
    <source>
        <dbReference type="ARBA" id="ARBA00022692"/>
    </source>
</evidence>
<feature type="transmembrane region" description="Helical" evidence="6">
    <location>
        <begin position="60"/>
        <end position="76"/>
    </location>
</feature>
<dbReference type="OrthoDB" id="4078873at2759"/>
<comment type="subcellular location">
    <subcellularLocation>
        <location evidence="1">Membrane</location>
        <topology evidence="1">Multi-pass membrane protein</topology>
    </subcellularLocation>
</comment>
<evidence type="ECO:0000259" key="7">
    <source>
        <dbReference type="PROSITE" id="PS50850"/>
    </source>
</evidence>
<feature type="transmembrane region" description="Helical" evidence="6">
    <location>
        <begin position="440"/>
        <end position="461"/>
    </location>
</feature>
<keyword evidence="10" id="KW-1185">Reference proteome</keyword>
<proteinExistence type="predicted"/>
<feature type="transmembrane region" description="Helical" evidence="6">
    <location>
        <begin position="408"/>
        <end position="428"/>
    </location>
</feature>
<dbReference type="EMBL" id="GL385398">
    <property type="protein sequence ID" value="EJT75049.1"/>
    <property type="molecule type" value="Genomic_DNA"/>
</dbReference>
<dbReference type="GO" id="GO:0022857">
    <property type="term" value="F:transmembrane transporter activity"/>
    <property type="evidence" value="ECO:0007669"/>
    <property type="project" value="InterPro"/>
</dbReference>
<reference evidence="10" key="1">
    <citation type="submission" date="2010-07" db="EMBL/GenBank/DDBJ databases">
        <title>The genome sequence of Gaeumannomyces graminis var. tritici strain R3-111a-1.</title>
        <authorList>
            <consortium name="The Broad Institute Genome Sequencing Platform"/>
            <person name="Ma L.-J."/>
            <person name="Dead R."/>
            <person name="Young S."/>
            <person name="Zeng Q."/>
            <person name="Koehrsen M."/>
            <person name="Alvarado L."/>
            <person name="Berlin A."/>
            <person name="Chapman S.B."/>
            <person name="Chen Z."/>
            <person name="Freedman E."/>
            <person name="Gellesch M."/>
            <person name="Goldberg J."/>
            <person name="Griggs A."/>
            <person name="Gujja S."/>
            <person name="Heilman E.R."/>
            <person name="Heiman D."/>
            <person name="Hepburn T."/>
            <person name="Howarth C."/>
            <person name="Jen D."/>
            <person name="Larson L."/>
            <person name="Mehta T."/>
            <person name="Neiman D."/>
            <person name="Pearson M."/>
            <person name="Roberts A."/>
            <person name="Saif S."/>
            <person name="Shea T."/>
            <person name="Shenoy N."/>
            <person name="Sisk P."/>
            <person name="Stolte C."/>
            <person name="Sykes S."/>
            <person name="Walk T."/>
            <person name="White J."/>
            <person name="Yandava C."/>
            <person name="Haas B."/>
            <person name="Nusbaum C."/>
            <person name="Birren B."/>
        </authorList>
    </citation>
    <scope>NUCLEOTIDE SEQUENCE [LARGE SCALE GENOMIC DNA]</scope>
    <source>
        <strain evidence="10">R3-111a-1</strain>
    </source>
</reference>
<feature type="transmembrane region" description="Helical" evidence="6">
    <location>
        <begin position="96"/>
        <end position="118"/>
    </location>
</feature>
<keyword evidence="3 6" id="KW-1133">Transmembrane helix</keyword>
<evidence type="ECO:0000256" key="5">
    <source>
        <dbReference type="SAM" id="MobiDB-lite"/>
    </source>
</evidence>
<keyword evidence="4 6" id="KW-0472">Membrane</keyword>
<feature type="transmembrane region" description="Helical" evidence="6">
    <location>
        <begin position="304"/>
        <end position="322"/>
    </location>
</feature>
<gene>
    <name evidence="9" type="primary">20349345</name>
    <name evidence="8" type="ORF">GGTG_08887</name>
</gene>
<dbReference type="EnsemblFungi" id="EJT75049">
    <property type="protein sequence ID" value="EJT75049"/>
    <property type="gene ID" value="GGTG_08887"/>
</dbReference>
<dbReference type="PROSITE" id="PS50850">
    <property type="entry name" value="MFS"/>
    <property type="match status" value="1"/>
</dbReference>
<reference evidence="8" key="2">
    <citation type="submission" date="2010-07" db="EMBL/GenBank/DDBJ databases">
        <authorList>
            <consortium name="The Broad Institute Genome Sequencing Platform"/>
            <consortium name="Broad Institute Genome Sequencing Center for Infectious Disease"/>
            <person name="Ma L.-J."/>
            <person name="Dead R."/>
            <person name="Young S."/>
            <person name="Zeng Q."/>
            <person name="Koehrsen M."/>
            <person name="Alvarado L."/>
            <person name="Berlin A."/>
            <person name="Chapman S.B."/>
            <person name="Chen Z."/>
            <person name="Freedman E."/>
            <person name="Gellesch M."/>
            <person name="Goldberg J."/>
            <person name="Griggs A."/>
            <person name="Gujja S."/>
            <person name="Heilman E.R."/>
            <person name="Heiman D."/>
            <person name="Hepburn T."/>
            <person name="Howarth C."/>
            <person name="Jen D."/>
            <person name="Larson L."/>
            <person name="Mehta T."/>
            <person name="Neiman D."/>
            <person name="Pearson M."/>
            <person name="Roberts A."/>
            <person name="Saif S."/>
            <person name="Shea T."/>
            <person name="Shenoy N."/>
            <person name="Sisk P."/>
            <person name="Stolte C."/>
            <person name="Sykes S."/>
            <person name="Walk T."/>
            <person name="White J."/>
            <person name="Yandava C."/>
            <person name="Haas B."/>
            <person name="Nusbaum C."/>
            <person name="Birren B."/>
        </authorList>
    </citation>
    <scope>NUCLEOTIDE SEQUENCE</scope>
    <source>
        <strain evidence="8">R3-111a-1</strain>
    </source>
</reference>
<keyword evidence="2 6" id="KW-0812">Transmembrane</keyword>
<dbReference type="PANTHER" id="PTHR23501:SF3">
    <property type="entry name" value="MAJOR FACILITATOR SUPERFAMILY (MFS) PROFILE DOMAIN-CONTAINING PROTEIN"/>
    <property type="match status" value="1"/>
</dbReference>
<dbReference type="InterPro" id="IPR036259">
    <property type="entry name" value="MFS_trans_sf"/>
</dbReference>
<organism evidence="8">
    <name type="scientific">Gaeumannomyces tritici (strain R3-111a-1)</name>
    <name type="common">Wheat and barley take-all root rot fungus</name>
    <name type="synonym">Gaeumannomyces graminis var. tritici</name>
    <dbReference type="NCBI Taxonomy" id="644352"/>
    <lineage>
        <taxon>Eukaryota</taxon>
        <taxon>Fungi</taxon>
        <taxon>Dikarya</taxon>
        <taxon>Ascomycota</taxon>
        <taxon>Pezizomycotina</taxon>
        <taxon>Sordariomycetes</taxon>
        <taxon>Sordariomycetidae</taxon>
        <taxon>Magnaporthales</taxon>
        <taxon>Magnaporthaceae</taxon>
        <taxon>Gaeumannomyces</taxon>
    </lineage>
</organism>
<feature type="domain" description="Major facilitator superfamily (MFS) profile" evidence="7">
    <location>
        <begin position="65"/>
        <end position="572"/>
    </location>
</feature>
<feature type="transmembrane region" description="Helical" evidence="6">
    <location>
        <begin position="153"/>
        <end position="175"/>
    </location>
</feature>
<dbReference type="STRING" id="644352.J3P5U7"/>
<dbReference type="VEuPathDB" id="FungiDB:GGTG_08887"/>
<dbReference type="AlphaFoldDB" id="J3P5U7"/>
<dbReference type="InterPro" id="IPR011701">
    <property type="entry name" value="MFS"/>
</dbReference>
<reference evidence="8" key="3">
    <citation type="submission" date="2010-09" db="EMBL/GenBank/DDBJ databases">
        <title>Annotation of Gaeumannomyces graminis var. tritici R3-111a-1.</title>
        <authorList>
            <consortium name="The Broad Institute Genome Sequencing Platform"/>
            <person name="Ma L.-J."/>
            <person name="Dead R."/>
            <person name="Young S.K."/>
            <person name="Zeng Q."/>
            <person name="Gargeya S."/>
            <person name="Fitzgerald M."/>
            <person name="Haas B."/>
            <person name="Abouelleil A."/>
            <person name="Alvarado L."/>
            <person name="Arachchi H.M."/>
            <person name="Berlin A."/>
            <person name="Brown A."/>
            <person name="Chapman S.B."/>
            <person name="Chen Z."/>
            <person name="Dunbar C."/>
            <person name="Freedman E."/>
            <person name="Gearin G."/>
            <person name="Gellesch M."/>
            <person name="Goldberg J."/>
            <person name="Griggs A."/>
            <person name="Gujja S."/>
            <person name="Heiman D."/>
            <person name="Howarth C."/>
            <person name="Larson L."/>
            <person name="Lui A."/>
            <person name="MacDonald P.J.P."/>
            <person name="Mehta T."/>
            <person name="Montmayeur A."/>
            <person name="Murphy C."/>
            <person name="Neiman D."/>
            <person name="Pearson M."/>
            <person name="Priest M."/>
            <person name="Roberts A."/>
            <person name="Saif S."/>
            <person name="Shea T."/>
            <person name="Shenoy N."/>
            <person name="Sisk P."/>
            <person name="Stolte C."/>
            <person name="Sykes S."/>
            <person name="Yandava C."/>
            <person name="Wortman J."/>
            <person name="Nusbaum C."/>
            <person name="Birren B."/>
        </authorList>
    </citation>
    <scope>NUCLEOTIDE SEQUENCE</scope>
    <source>
        <strain evidence="8">R3-111a-1</strain>
    </source>
</reference>
<dbReference type="Proteomes" id="UP000006039">
    <property type="component" value="Unassembled WGS sequence"/>
</dbReference>
<dbReference type="FunCoup" id="J3P5U7">
    <property type="interactions" value="49"/>
</dbReference>